<gene>
    <name evidence="7" type="ORF">COCSUDRAFT_64468</name>
</gene>
<organism evidence="7 8">
    <name type="scientific">Coccomyxa subellipsoidea (strain C-169)</name>
    <name type="common">Green microalga</name>
    <dbReference type="NCBI Taxonomy" id="574566"/>
    <lineage>
        <taxon>Eukaryota</taxon>
        <taxon>Viridiplantae</taxon>
        <taxon>Chlorophyta</taxon>
        <taxon>core chlorophytes</taxon>
        <taxon>Trebouxiophyceae</taxon>
        <taxon>Trebouxiophyceae incertae sedis</taxon>
        <taxon>Coccomyxaceae</taxon>
        <taxon>Coccomyxa</taxon>
        <taxon>Coccomyxa subellipsoidea</taxon>
    </lineage>
</organism>
<proteinExistence type="predicted"/>
<keyword evidence="4" id="KW-0547">Nucleotide-binding</keyword>
<dbReference type="InterPro" id="IPR000764">
    <property type="entry name" value="Uridine_kinase-like"/>
</dbReference>
<keyword evidence="8" id="KW-1185">Reference proteome</keyword>
<dbReference type="InterPro" id="IPR027417">
    <property type="entry name" value="P-loop_NTPase"/>
</dbReference>
<evidence type="ECO:0000313" key="7">
    <source>
        <dbReference type="EMBL" id="EIE26384.1"/>
    </source>
</evidence>
<dbReference type="NCBIfam" id="NF004018">
    <property type="entry name" value="PRK05480.1"/>
    <property type="match status" value="1"/>
</dbReference>
<dbReference type="KEGG" id="csl:COCSUDRAFT_64468"/>
<dbReference type="Pfam" id="PF00485">
    <property type="entry name" value="PRK"/>
    <property type="match status" value="1"/>
</dbReference>
<feature type="domain" description="Phosphoribulokinase/uridine kinase" evidence="6">
    <location>
        <begin position="15"/>
        <end position="174"/>
    </location>
</feature>
<evidence type="ECO:0000259" key="6">
    <source>
        <dbReference type="Pfam" id="PF00485"/>
    </source>
</evidence>
<comment type="caution">
    <text evidence="7">The sequence shown here is derived from an EMBL/GenBank/DDBJ whole genome shotgun (WGS) entry which is preliminary data.</text>
</comment>
<dbReference type="EMBL" id="AGSI01000002">
    <property type="protein sequence ID" value="EIE26384.1"/>
    <property type="molecule type" value="Genomic_DNA"/>
</dbReference>
<dbReference type="eggNOG" id="KOG4203">
    <property type="taxonomic scope" value="Eukaryota"/>
</dbReference>
<dbReference type="CDD" id="cd02023">
    <property type="entry name" value="UMPK"/>
    <property type="match status" value="1"/>
</dbReference>
<evidence type="ECO:0000256" key="5">
    <source>
        <dbReference type="ARBA" id="ARBA00022777"/>
    </source>
</evidence>
<dbReference type="AlphaFoldDB" id="I0Z6W5"/>
<dbReference type="GO" id="GO:0005524">
    <property type="term" value="F:ATP binding"/>
    <property type="evidence" value="ECO:0007669"/>
    <property type="project" value="InterPro"/>
</dbReference>
<dbReference type="OrthoDB" id="106623at2759"/>
<dbReference type="GO" id="GO:0004849">
    <property type="term" value="F:uridine kinase activity"/>
    <property type="evidence" value="ECO:0007669"/>
    <property type="project" value="UniProtKB-EC"/>
</dbReference>
<dbReference type="STRING" id="574566.I0Z6W5"/>
<evidence type="ECO:0000256" key="3">
    <source>
        <dbReference type="ARBA" id="ARBA00022679"/>
    </source>
</evidence>
<evidence type="ECO:0000256" key="1">
    <source>
        <dbReference type="ARBA" id="ARBA00004690"/>
    </source>
</evidence>
<dbReference type="Proteomes" id="UP000007264">
    <property type="component" value="Unassembled WGS sequence"/>
</dbReference>
<comment type="pathway">
    <text evidence="1">Pyrimidine metabolism; UMP biosynthesis via salvage pathway; UMP from uridine: step 1/1.</text>
</comment>
<dbReference type="Gene3D" id="3.40.50.300">
    <property type="entry name" value="P-loop containing nucleotide triphosphate hydrolases"/>
    <property type="match status" value="1"/>
</dbReference>
<dbReference type="PRINTS" id="PR00988">
    <property type="entry name" value="URIDINKINASE"/>
</dbReference>
<dbReference type="InterPro" id="IPR006083">
    <property type="entry name" value="PRK/URK"/>
</dbReference>
<dbReference type="PANTHER" id="PTHR10285">
    <property type="entry name" value="URIDINE KINASE"/>
    <property type="match status" value="1"/>
</dbReference>
<protein>
    <recommendedName>
        <fullName evidence="2">uridine/cytidine kinase</fullName>
        <ecNumber evidence="2">2.7.1.48</ecNumber>
    </recommendedName>
</protein>
<reference evidence="7 8" key="1">
    <citation type="journal article" date="2012" name="Genome Biol.">
        <title>The genome of the polar eukaryotic microalga coccomyxa subellipsoidea reveals traits of cold adaptation.</title>
        <authorList>
            <person name="Blanc G."/>
            <person name="Agarkova I."/>
            <person name="Grimwood J."/>
            <person name="Kuo A."/>
            <person name="Brueggeman A."/>
            <person name="Dunigan D."/>
            <person name="Gurnon J."/>
            <person name="Ladunga I."/>
            <person name="Lindquist E."/>
            <person name="Lucas S."/>
            <person name="Pangilinan J."/>
            <person name="Proschold T."/>
            <person name="Salamov A."/>
            <person name="Schmutz J."/>
            <person name="Weeks D."/>
            <person name="Yamada T."/>
            <person name="Claverie J.M."/>
            <person name="Grigoriev I."/>
            <person name="Van Etten J."/>
            <person name="Lomsadze A."/>
            <person name="Borodovsky M."/>
        </authorList>
    </citation>
    <scope>NUCLEOTIDE SEQUENCE [LARGE SCALE GENOMIC DNA]</scope>
    <source>
        <strain evidence="7 8">C-169</strain>
    </source>
</reference>
<accession>I0Z6W5</accession>
<evidence type="ECO:0000256" key="2">
    <source>
        <dbReference type="ARBA" id="ARBA00012137"/>
    </source>
</evidence>
<keyword evidence="3" id="KW-0808">Transferase</keyword>
<dbReference type="SUPFAM" id="SSF52540">
    <property type="entry name" value="P-loop containing nucleoside triphosphate hydrolases"/>
    <property type="match status" value="1"/>
</dbReference>
<dbReference type="RefSeq" id="XP_005650928.1">
    <property type="nucleotide sequence ID" value="XM_005650871.1"/>
</dbReference>
<dbReference type="GeneID" id="17044394"/>
<evidence type="ECO:0000256" key="4">
    <source>
        <dbReference type="ARBA" id="ARBA00022741"/>
    </source>
</evidence>
<sequence>MQQLRKDVKDQSTSRFLHVAQDNFYRDLTPDEQANMSAFNFDHPSAFAWNEIVATLRDLKAGRPALIPQYDFVTSSRKAEPVPVQSADVVLFDGILAFYSAELRELFDLMLFVDVDDDTRLARRIRRDLVERKRDVLHVLEQYERTVKPSFAQFILPTKQFAHIIVPRGLENIVAINLIQQHIKWRLSERLQADTTASSQT</sequence>
<dbReference type="GO" id="GO:0044206">
    <property type="term" value="P:UMP salvage"/>
    <property type="evidence" value="ECO:0007669"/>
    <property type="project" value="UniProtKB-UniPathway"/>
</dbReference>
<name>I0Z6W5_COCSC</name>
<evidence type="ECO:0000313" key="8">
    <source>
        <dbReference type="Proteomes" id="UP000007264"/>
    </source>
</evidence>
<dbReference type="UniPathway" id="UPA00574">
    <property type="reaction ID" value="UER00637"/>
</dbReference>
<keyword evidence="5 7" id="KW-0418">Kinase</keyword>
<dbReference type="EC" id="2.7.1.48" evidence="2"/>